<reference evidence="8" key="2">
    <citation type="journal article" date="2004" name="RNA">
        <title>Mitochondrial 3' tRNA editing in the jakobid Seculamonas ecuadoriensis: a novel mechanism and implications for tRNA processing.</title>
        <authorList>
            <person name="Leigh J."/>
            <person name="Lang B.F."/>
        </authorList>
    </citation>
    <scope>NUCLEOTIDE SEQUENCE</scope>
    <source>
        <strain evidence="8">ATCC 50688</strain>
    </source>
</reference>
<evidence type="ECO:0000259" key="7">
    <source>
        <dbReference type="PROSITE" id="PS50893"/>
    </source>
</evidence>
<keyword evidence="6" id="KW-0472">Membrane</keyword>
<evidence type="ECO:0000256" key="1">
    <source>
        <dbReference type="ARBA" id="ARBA00022448"/>
    </source>
</evidence>
<keyword evidence="1" id="KW-0813">Transport</keyword>
<dbReference type="RefSeq" id="YP_007890826.1">
    <property type="nucleotide sequence ID" value="NC_021128.1"/>
</dbReference>
<proteinExistence type="predicted"/>
<dbReference type="PANTHER" id="PTHR43499">
    <property type="entry name" value="ABC TRANSPORTER I FAMILY MEMBER 1"/>
    <property type="match status" value="1"/>
</dbReference>
<evidence type="ECO:0000313" key="8">
    <source>
        <dbReference type="EMBL" id="AGH24521.1"/>
    </source>
</evidence>
<keyword evidence="8" id="KW-0496">Mitochondrion</keyword>
<dbReference type="GO" id="GO:0016887">
    <property type="term" value="F:ATP hydrolysis activity"/>
    <property type="evidence" value="ECO:0007669"/>
    <property type="project" value="InterPro"/>
</dbReference>
<evidence type="ECO:0000256" key="4">
    <source>
        <dbReference type="ARBA" id="ARBA00022840"/>
    </source>
</evidence>
<organism evidence="8">
    <name type="scientific">Seculamonas ecuadoriensis</name>
    <name type="common">Flagellate</name>
    <dbReference type="NCBI Taxonomy" id="221724"/>
    <lineage>
        <taxon>Eukaryota</taxon>
        <taxon>Discoba</taxon>
        <taxon>Jakobida</taxon>
        <taxon>Histionina</taxon>
        <taxon>Seculamonas</taxon>
    </lineage>
</organism>
<reference evidence="8" key="4">
    <citation type="journal article" date="2013" name="Genome Biol. Evol.">
        <title>Strikingly bacteria-like and gene-rich mitochondrial genomes throughout jakobid protists.</title>
        <authorList>
            <person name="Burger G."/>
            <person name="Gray M.W."/>
            <person name="Forget L."/>
            <person name="Lang B.F."/>
        </authorList>
    </citation>
    <scope>NUCLEOTIDE SEQUENCE</scope>
    <source>
        <strain evidence="8">ATCC 50688</strain>
    </source>
</reference>
<dbReference type="AlphaFoldDB" id="M4QB40"/>
<name>M4QB40_SECEC</name>
<dbReference type="NCBIfam" id="TIGR01189">
    <property type="entry name" value="ccmA"/>
    <property type="match status" value="1"/>
</dbReference>
<evidence type="ECO:0000256" key="2">
    <source>
        <dbReference type="ARBA" id="ARBA00022741"/>
    </source>
</evidence>
<dbReference type="InterPro" id="IPR003439">
    <property type="entry name" value="ABC_transporter-like_ATP-bd"/>
</dbReference>
<evidence type="ECO:0000256" key="6">
    <source>
        <dbReference type="ARBA" id="ARBA00023136"/>
    </source>
</evidence>
<dbReference type="InterPro" id="IPR017871">
    <property type="entry name" value="ABC_transporter-like_CS"/>
</dbReference>
<dbReference type="EMBL" id="KC353359">
    <property type="protein sequence ID" value="AGH24521.1"/>
    <property type="molecule type" value="Genomic_DNA"/>
</dbReference>
<dbReference type="InterPro" id="IPR027417">
    <property type="entry name" value="P-loop_NTPase"/>
</dbReference>
<dbReference type="Gene3D" id="3.40.50.300">
    <property type="entry name" value="P-loop containing nucleotide triphosphate hydrolases"/>
    <property type="match status" value="1"/>
</dbReference>
<reference evidence="8" key="1">
    <citation type="journal article" date="2003" name="Mol. Biol. Evol.">
        <title>Structure of the bc1 complex from Seculamonas ecuadoriensis, a jakobid flagellate with an ancestral mitochondrial genome.</title>
        <authorList>
            <person name="Marx S."/>
            <person name="Baumgartner M."/>
            <person name="Kannan S."/>
            <person name="Braun H.P."/>
            <person name="Lang B.F."/>
            <person name="Burger G."/>
        </authorList>
    </citation>
    <scope>NUCLEOTIDE SEQUENCE</scope>
    <source>
        <strain evidence="8">ATCC 50688</strain>
    </source>
</reference>
<dbReference type="Pfam" id="PF00005">
    <property type="entry name" value="ABC_tran"/>
    <property type="match status" value="1"/>
</dbReference>
<dbReference type="GO" id="GO:0017004">
    <property type="term" value="P:cytochrome complex assembly"/>
    <property type="evidence" value="ECO:0007669"/>
    <property type="project" value="UniProtKB-KW"/>
</dbReference>
<dbReference type="GO" id="GO:0022857">
    <property type="term" value="F:transmembrane transporter activity"/>
    <property type="evidence" value="ECO:0007669"/>
    <property type="project" value="InterPro"/>
</dbReference>
<dbReference type="GeneID" id="15333314"/>
<keyword evidence="5" id="KW-1278">Translocase</keyword>
<dbReference type="InterPro" id="IPR005895">
    <property type="entry name" value="ABC_transptr_haem_export_CcmA"/>
</dbReference>
<protein>
    <submittedName>
        <fullName evidence="8">ABC transporter ATP-binding subunit</fullName>
    </submittedName>
</protein>
<keyword evidence="4 8" id="KW-0067">ATP-binding</keyword>
<geneLocation type="mitochondrion" evidence="8"/>
<evidence type="ECO:0000256" key="3">
    <source>
        <dbReference type="ARBA" id="ARBA00022748"/>
    </source>
</evidence>
<keyword evidence="3" id="KW-0201">Cytochrome c-type biogenesis</keyword>
<dbReference type="GO" id="GO:0005524">
    <property type="term" value="F:ATP binding"/>
    <property type="evidence" value="ECO:0007669"/>
    <property type="project" value="UniProtKB-KW"/>
</dbReference>
<feature type="domain" description="ABC transporter" evidence="7">
    <location>
        <begin position="12"/>
        <end position="211"/>
    </location>
</feature>
<keyword evidence="2" id="KW-0547">Nucleotide-binding</keyword>
<reference evidence="8" key="3">
    <citation type="journal article" date="2006" name="RNA">
        <title>Hybrid E. coli--Mitochondrial ribonuclease P RNAs are catalytically active.</title>
        <authorList>
            <person name="Seif E."/>
            <person name="Cadieux A."/>
            <person name="Lang B.F."/>
        </authorList>
    </citation>
    <scope>NUCLEOTIDE SEQUENCE</scope>
    <source>
        <strain evidence="8">ATCC 50688</strain>
    </source>
</reference>
<dbReference type="PROSITE" id="PS50893">
    <property type="entry name" value="ABC_TRANSPORTER_2"/>
    <property type="match status" value="1"/>
</dbReference>
<dbReference type="PANTHER" id="PTHR43499:SF1">
    <property type="entry name" value="ABC TRANSPORTER I FAMILY MEMBER 1"/>
    <property type="match status" value="1"/>
</dbReference>
<sequence length="211" mass="24029">MKQIEESMIHTLEVTNLSYQRENKIIFNNISFTLHSGDALIIQGSNGSGKTTLLESIAGLNTTYKGSILINNNLTTEKQRNALIHYLDSTHLFTKAYNVLDTSIFWNVAYSTLKNNSYELFLNGLNMLGIQEKADLDVENLSLGQKKKLTLLRILLIPRPIWILDETLIGLDKNWTNYVEQILTMYRSQGGIVLIATHTNLKMYNSFNLKL</sequence>
<evidence type="ECO:0000256" key="5">
    <source>
        <dbReference type="ARBA" id="ARBA00022967"/>
    </source>
</evidence>
<gene>
    <name evidence="8" type="primary">ccmA</name>
</gene>
<accession>M4QB40</accession>
<dbReference type="PROSITE" id="PS00211">
    <property type="entry name" value="ABC_TRANSPORTER_1"/>
    <property type="match status" value="1"/>
</dbReference>
<dbReference type="SUPFAM" id="SSF52540">
    <property type="entry name" value="P-loop containing nucleoside triphosphate hydrolases"/>
    <property type="match status" value="1"/>
</dbReference>